<keyword evidence="2" id="KW-1185">Reference proteome</keyword>
<accession>A0A8S0ZHP0</accession>
<evidence type="ECO:0000313" key="2">
    <source>
        <dbReference type="Proteomes" id="UP000494106"/>
    </source>
</evidence>
<comment type="caution">
    <text evidence="1">The sequence shown here is derived from an EMBL/GenBank/DDBJ whole genome shotgun (WGS) entry which is preliminary data.</text>
</comment>
<gene>
    <name evidence="1" type="ORF">APLA_LOCUS5158</name>
</gene>
<sequence length="115" mass="12590">MIEVVSVRINVIARYTHPTPDHHHLGSVSTRCERWAADASSSRVNHSLLVWSTHSIQIALTTRGQAVLVECRVALMSCDLIKIVDNGKGIFEPVIGQLSPLSLSISKNSSRVVGY</sequence>
<reference evidence="1 2" key="1">
    <citation type="submission" date="2020-04" db="EMBL/GenBank/DDBJ databases">
        <authorList>
            <person name="Wallbank WR R."/>
            <person name="Pardo Diaz C."/>
            <person name="Kozak K."/>
            <person name="Martin S."/>
            <person name="Jiggins C."/>
            <person name="Moest M."/>
            <person name="Warren A I."/>
            <person name="Byers J.R.P. K."/>
            <person name="Montejo-Kovacevich G."/>
            <person name="Yen C E."/>
        </authorList>
    </citation>
    <scope>NUCLEOTIDE SEQUENCE [LARGE SCALE GENOMIC DNA]</scope>
</reference>
<protein>
    <submittedName>
        <fullName evidence="1">Uncharacterized protein</fullName>
    </submittedName>
</protein>
<organism evidence="1 2">
    <name type="scientific">Arctia plantaginis</name>
    <name type="common">Wood tiger moth</name>
    <name type="synonym">Phalaena plantaginis</name>
    <dbReference type="NCBI Taxonomy" id="874455"/>
    <lineage>
        <taxon>Eukaryota</taxon>
        <taxon>Metazoa</taxon>
        <taxon>Ecdysozoa</taxon>
        <taxon>Arthropoda</taxon>
        <taxon>Hexapoda</taxon>
        <taxon>Insecta</taxon>
        <taxon>Pterygota</taxon>
        <taxon>Neoptera</taxon>
        <taxon>Endopterygota</taxon>
        <taxon>Lepidoptera</taxon>
        <taxon>Glossata</taxon>
        <taxon>Ditrysia</taxon>
        <taxon>Noctuoidea</taxon>
        <taxon>Erebidae</taxon>
        <taxon>Arctiinae</taxon>
        <taxon>Arctia</taxon>
    </lineage>
</organism>
<dbReference type="EMBL" id="CADEBC010000479">
    <property type="protein sequence ID" value="CAB3233296.1"/>
    <property type="molecule type" value="Genomic_DNA"/>
</dbReference>
<dbReference type="Proteomes" id="UP000494106">
    <property type="component" value="Unassembled WGS sequence"/>
</dbReference>
<dbReference type="AlphaFoldDB" id="A0A8S0ZHP0"/>
<name>A0A8S0ZHP0_ARCPL</name>
<evidence type="ECO:0000313" key="1">
    <source>
        <dbReference type="EMBL" id="CAB3233296.1"/>
    </source>
</evidence>
<proteinExistence type="predicted"/>